<feature type="compositionally biased region" description="Polar residues" evidence="1">
    <location>
        <begin position="324"/>
        <end position="339"/>
    </location>
</feature>
<dbReference type="Proteomes" id="UP000077521">
    <property type="component" value="Unassembled WGS sequence"/>
</dbReference>
<feature type="compositionally biased region" description="Polar residues" evidence="1">
    <location>
        <begin position="68"/>
        <end position="83"/>
    </location>
</feature>
<evidence type="ECO:0000256" key="1">
    <source>
        <dbReference type="SAM" id="MobiDB-lite"/>
    </source>
</evidence>
<gene>
    <name evidence="2" type="ORF">A4X13_0g7828</name>
</gene>
<dbReference type="GO" id="GO:0004190">
    <property type="term" value="F:aspartic-type endopeptidase activity"/>
    <property type="evidence" value="ECO:0007669"/>
    <property type="project" value="InterPro"/>
</dbReference>
<evidence type="ECO:0000313" key="2">
    <source>
        <dbReference type="EMBL" id="KAE8240393.1"/>
    </source>
</evidence>
<protein>
    <recommendedName>
        <fullName evidence="4">Peptidase A2 domain-containing protein</fullName>
    </recommendedName>
</protein>
<dbReference type="EMBL" id="LWDF02001097">
    <property type="protein sequence ID" value="KAE8240393.1"/>
    <property type="molecule type" value="Genomic_DNA"/>
</dbReference>
<keyword evidence="3" id="KW-1185">Reference proteome</keyword>
<proteinExistence type="predicted"/>
<dbReference type="GO" id="GO:0006508">
    <property type="term" value="P:proteolysis"/>
    <property type="evidence" value="ECO:0007669"/>
    <property type="project" value="InterPro"/>
</dbReference>
<organism evidence="2 3">
    <name type="scientific">Tilletia indica</name>
    <dbReference type="NCBI Taxonomy" id="43049"/>
    <lineage>
        <taxon>Eukaryota</taxon>
        <taxon>Fungi</taxon>
        <taxon>Dikarya</taxon>
        <taxon>Basidiomycota</taxon>
        <taxon>Ustilaginomycotina</taxon>
        <taxon>Exobasidiomycetes</taxon>
        <taxon>Tilletiales</taxon>
        <taxon>Tilletiaceae</taxon>
        <taxon>Tilletia</taxon>
    </lineage>
</organism>
<evidence type="ECO:0008006" key="4">
    <source>
        <dbReference type="Google" id="ProtNLM"/>
    </source>
</evidence>
<feature type="region of interest" description="Disordered" evidence="1">
    <location>
        <begin position="68"/>
        <end position="130"/>
    </location>
</feature>
<reference evidence="2" key="1">
    <citation type="submission" date="2016-04" db="EMBL/GenBank/DDBJ databases">
        <authorList>
            <person name="Nguyen H.D."/>
            <person name="Samba Siva P."/>
            <person name="Cullis J."/>
            <person name="Levesque C.A."/>
            <person name="Hambleton S."/>
        </authorList>
    </citation>
    <scope>NUCLEOTIDE SEQUENCE</scope>
    <source>
        <strain evidence="2">DAOMC 236416</strain>
    </source>
</reference>
<name>A0A8T8SHR4_9BASI</name>
<feature type="compositionally biased region" description="Polar residues" evidence="1">
    <location>
        <begin position="91"/>
        <end position="112"/>
    </location>
</feature>
<reference evidence="2" key="2">
    <citation type="journal article" date="2019" name="IMA Fungus">
        <title>Genome sequencing and comparison of five Tilletia species to identify candidate genes for the detection of regulated species infecting wheat.</title>
        <authorList>
            <person name="Nguyen H.D.T."/>
            <person name="Sultana T."/>
            <person name="Kesanakurti P."/>
            <person name="Hambleton S."/>
        </authorList>
    </citation>
    <scope>NUCLEOTIDE SEQUENCE</scope>
    <source>
        <strain evidence="2">DAOMC 236416</strain>
    </source>
</reference>
<dbReference type="AlphaFoldDB" id="A0A8T8SHR4"/>
<feature type="region of interest" description="Disordered" evidence="1">
    <location>
        <begin position="435"/>
        <end position="501"/>
    </location>
</feature>
<feature type="region of interest" description="Disordered" evidence="1">
    <location>
        <begin position="379"/>
        <end position="420"/>
    </location>
</feature>
<feature type="region of interest" description="Disordered" evidence="1">
    <location>
        <begin position="309"/>
        <end position="346"/>
    </location>
</feature>
<dbReference type="PROSITE" id="PS00141">
    <property type="entry name" value="ASP_PROTEASE"/>
    <property type="match status" value="1"/>
</dbReference>
<evidence type="ECO:0000313" key="3">
    <source>
        <dbReference type="Proteomes" id="UP000077521"/>
    </source>
</evidence>
<accession>A0A8T8SHR4</accession>
<comment type="caution">
    <text evidence="2">The sequence shown here is derived from an EMBL/GenBank/DDBJ whole genome shotgun (WGS) entry which is preliminary data.</text>
</comment>
<dbReference type="InterPro" id="IPR001969">
    <property type="entry name" value="Aspartic_peptidase_AS"/>
</dbReference>
<sequence>MSSRRTSPTGAPTRDEFTALDAARAKLDSDVAAVRTTLTSQGPHIGELQTSVTALHAKFDQLIASLNSSSGSVQTSTAPSAVSDSVADMSIPSSDPSGQSNSQEAPSQTGVSSDARIYAPSRTDVSDGSRSFTIKSEELGVFEGVAEDTALFLANVEAIRATESDPNWDKALLRAIPRTLHGPARLWFASLSDRERAAHLASLTTFLAAIRATFTPPTAVIGWPKMTEGELVNEVIEGIDPAVAKLVQTPFRNDPTLLALRTDLLVQETFWRKEFQRPLARPASTTNSATGVPSYASLIAPTASAFIGHTTPEISPSGHAYPQAPQTSSPARRSFNPRQGLSIRSDFNPANLSYRIHPELRKKMMAYKVPLTDRIMCREKPGEPPPPTALLAQPAPERRADGKGGWNYTPSDRCDPPWLEQDAEGYKSTVERVAPSFGPEEDLDGGYRKIPTPGPGRGHEPSPDQTTRGHPQGKYHTCLSNVTSDQSSTDDPSPPSHPATIDHQDSVLFLADHWLQHPAPLPSFAVSPKRPRGEIKDVELCRLDETGSGLGHLRHAPTSGQIQFLNADLAPVSCLVDTGASLSTIDAGLAKRLGQVPSGGTLSINGLGPKEHWASSRYPSPSRVRMRRASRFDSTSTMISI</sequence>